<accession>A0ABT2YXM9</accession>
<dbReference type="InterPro" id="IPR032710">
    <property type="entry name" value="NTF2-like_dom_sf"/>
</dbReference>
<evidence type="ECO:0000313" key="3">
    <source>
        <dbReference type="Proteomes" id="UP001652503"/>
    </source>
</evidence>
<sequence>MSLGDPAEFARAFSNAFADRDPAAIAALFAEDADFLSLTGAWAEGRAAVADVLGAEMDGMLARARLVSGRTKLRAVAPGVAQVMQRFVLSGLVHPDGSDAGRIGAVLSALLRETAAGWEVVAAQFTAEG</sequence>
<dbReference type="InterPro" id="IPR011944">
    <property type="entry name" value="Steroid_delta5-4_isomerase"/>
</dbReference>
<dbReference type="Gene3D" id="3.10.450.50">
    <property type="match status" value="1"/>
</dbReference>
<evidence type="ECO:0000259" key="1">
    <source>
        <dbReference type="Pfam" id="PF12680"/>
    </source>
</evidence>
<gene>
    <name evidence="2" type="ORF">OE647_02670</name>
</gene>
<proteinExistence type="predicted"/>
<evidence type="ECO:0000313" key="2">
    <source>
        <dbReference type="EMBL" id="MCV2863638.1"/>
    </source>
</evidence>
<dbReference type="Pfam" id="PF12680">
    <property type="entry name" value="SnoaL_2"/>
    <property type="match status" value="1"/>
</dbReference>
<protein>
    <submittedName>
        <fullName evidence="2">SgcJ/EcaC family oxidoreductase</fullName>
    </submittedName>
</protein>
<dbReference type="EMBL" id="JAOWLA010000002">
    <property type="protein sequence ID" value="MCV2863638.1"/>
    <property type="molecule type" value="Genomic_DNA"/>
</dbReference>
<feature type="domain" description="SnoaL-like" evidence="1">
    <location>
        <begin position="10"/>
        <end position="57"/>
    </location>
</feature>
<dbReference type="SUPFAM" id="SSF54427">
    <property type="entry name" value="NTF2-like"/>
    <property type="match status" value="1"/>
</dbReference>
<dbReference type="InterPro" id="IPR037401">
    <property type="entry name" value="SnoaL-like"/>
</dbReference>
<keyword evidence="3" id="KW-1185">Reference proteome</keyword>
<organism evidence="2 3">
    <name type="scientific">Albidovulum sediminicola</name>
    <dbReference type="NCBI Taxonomy" id="2984331"/>
    <lineage>
        <taxon>Bacteria</taxon>
        <taxon>Pseudomonadati</taxon>
        <taxon>Pseudomonadota</taxon>
        <taxon>Alphaproteobacteria</taxon>
        <taxon>Rhodobacterales</taxon>
        <taxon>Paracoccaceae</taxon>
        <taxon>Albidovulum</taxon>
    </lineage>
</organism>
<name>A0ABT2YXM9_9RHOB</name>
<dbReference type="RefSeq" id="WP_263720098.1">
    <property type="nucleotide sequence ID" value="NZ_JAOWLA010000002.1"/>
</dbReference>
<reference evidence="2 3" key="1">
    <citation type="submission" date="2022-10" db="EMBL/GenBank/DDBJ databases">
        <title>Defluviimonas sp. nov., isolated from ocean surface water.</title>
        <authorList>
            <person name="He W."/>
            <person name="Wang L."/>
            <person name="Zhang D.-F."/>
        </authorList>
    </citation>
    <scope>NUCLEOTIDE SEQUENCE [LARGE SCALE GENOMIC DNA]</scope>
    <source>
        <strain evidence="2 3">WL0075</strain>
    </source>
</reference>
<dbReference type="Proteomes" id="UP001652503">
    <property type="component" value="Unassembled WGS sequence"/>
</dbReference>
<comment type="caution">
    <text evidence="2">The sequence shown here is derived from an EMBL/GenBank/DDBJ whole genome shotgun (WGS) entry which is preliminary data.</text>
</comment>
<dbReference type="NCBIfam" id="TIGR02246">
    <property type="entry name" value="SgcJ/EcaC family oxidoreductase"/>
    <property type="match status" value="1"/>
</dbReference>